<organism evidence="1 2">
    <name type="scientific">Providencia huashanensis</name>
    <dbReference type="NCBI Taxonomy" id="3037798"/>
    <lineage>
        <taxon>Bacteria</taxon>
        <taxon>Pseudomonadati</taxon>
        <taxon>Pseudomonadota</taxon>
        <taxon>Gammaproteobacteria</taxon>
        <taxon>Enterobacterales</taxon>
        <taxon>Morganellaceae</taxon>
        <taxon>Providencia</taxon>
    </lineage>
</organism>
<proteinExistence type="predicted"/>
<evidence type="ECO:0000313" key="1">
    <source>
        <dbReference type="EMBL" id="MDO7858913.1"/>
    </source>
</evidence>
<gene>
    <name evidence="1" type="ORF">Q5E86_21745</name>
</gene>
<name>A0ABT9AWB2_9GAMM</name>
<dbReference type="EMBL" id="JAUQTG010000023">
    <property type="protein sequence ID" value="MDO7858913.1"/>
    <property type="molecule type" value="Genomic_DNA"/>
</dbReference>
<reference evidence="1" key="2">
    <citation type="journal article" date="2024" name="Int. J. Antimicrob. Agents">
        <title>Identification of a novel Providencia species showing multi-drug-resistant in three patients with hospital-acquired infection.</title>
        <authorList>
            <person name="Yang W."/>
            <person name="Chen J."/>
            <person name="Yang F."/>
            <person name="Ji P."/>
            <person name="Shen S."/>
            <person name="Yin D."/>
            <person name="Hu F."/>
        </authorList>
    </citation>
    <scope>NUCLEOTIDE SEQUENCE</scope>
    <source>
        <strain evidence="1">CRE-138-0111</strain>
    </source>
</reference>
<accession>A0ABT9AWB2</accession>
<reference evidence="1" key="1">
    <citation type="submission" date="2023-07" db="EMBL/GenBank/DDBJ databases">
        <authorList>
            <person name="Yang W."/>
            <person name="Chen J."/>
            <person name="Ji P."/>
            <person name="Hu F."/>
        </authorList>
    </citation>
    <scope>NUCLEOTIDE SEQUENCE</scope>
    <source>
        <strain evidence="1">CRE-138-0111</strain>
    </source>
</reference>
<dbReference type="RefSeq" id="WP_210855359.1">
    <property type="nucleotide sequence ID" value="NZ_JAUQTG010000023.1"/>
</dbReference>
<dbReference type="Proteomes" id="UP001176478">
    <property type="component" value="Unassembled WGS sequence"/>
</dbReference>
<evidence type="ECO:0000313" key="2">
    <source>
        <dbReference type="Proteomes" id="UP001176478"/>
    </source>
</evidence>
<sequence length="133" mass="15477">MKYETTSLPFAPNFENWPVGSTERLVHGYWQLGMMRLHTLSMNCSKDFQDRYNRINHKLGADTAYIDLLKLDEDQYTTHLLNIIQNDKRPAWIWFINCGALLNTSIAGWLDPVNNSVYLPFIKCDRLGGHQTQ</sequence>
<comment type="caution">
    <text evidence="1">The sequence shown here is derived from an EMBL/GenBank/DDBJ whole genome shotgun (WGS) entry which is preliminary data.</text>
</comment>
<protein>
    <submittedName>
        <fullName evidence="1">Uncharacterized protein</fullName>
    </submittedName>
</protein>
<keyword evidence="2" id="KW-1185">Reference proteome</keyword>